<evidence type="ECO:0000313" key="2">
    <source>
        <dbReference type="EMBL" id="KAL0192103.1"/>
    </source>
</evidence>
<organism evidence="2 3">
    <name type="scientific">Cirrhinus mrigala</name>
    <name type="common">Mrigala</name>
    <dbReference type="NCBI Taxonomy" id="683832"/>
    <lineage>
        <taxon>Eukaryota</taxon>
        <taxon>Metazoa</taxon>
        <taxon>Chordata</taxon>
        <taxon>Craniata</taxon>
        <taxon>Vertebrata</taxon>
        <taxon>Euteleostomi</taxon>
        <taxon>Actinopterygii</taxon>
        <taxon>Neopterygii</taxon>
        <taxon>Teleostei</taxon>
        <taxon>Ostariophysi</taxon>
        <taxon>Cypriniformes</taxon>
        <taxon>Cyprinidae</taxon>
        <taxon>Labeoninae</taxon>
        <taxon>Labeonini</taxon>
        <taxon>Cirrhinus</taxon>
    </lineage>
</organism>
<evidence type="ECO:0000259" key="1">
    <source>
        <dbReference type="Pfam" id="PF19088"/>
    </source>
</evidence>
<protein>
    <recommendedName>
        <fullName evidence="1">Terminal uridylyltransferase 4/7 nucleotidyltransferase domain-containing protein</fullName>
    </recommendedName>
</protein>
<proteinExistence type="predicted"/>
<feature type="non-terminal residue" evidence="2">
    <location>
        <position position="52"/>
    </location>
</feature>
<accession>A0ABD0R1D4</accession>
<evidence type="ECO:0000313" key="3">
    <source>
        <dbReference type="Proteomes" id="UP001529510"/>
    </source>
</evidence>
<comment type="caution">
    <text evidence="2">The sequence shown here is derived from an EMBL/GenBank/DDBJ whole genome shotgun (WGS) entry which is preliminary data.</text>
</comment>
<sequence>ELQKMTLLLNIPPPEKTQCHSISSALESVVTEFGLNDQDLKQRQDIRALVEK</sequence>
<dbReference type="EMBL" id="JAMKFB020000005">
    <property type="protein sequence ID" value="KAL0192103.1"/>
    <property type="molecule type" value="Genomic_DNA"/>
</dbReference>
<dbReference type="Proteomes" id="UP001529510">
    <property type="component" value="Unassembled WGS sequence"/>
</dbReference>
<dbReference type="InterPro" id="IPR045100">
    <property type="entry name" value="TUT4/7_NTP_transf"/>
</dbReference>
<reference evidence="2 3" key="1">
    <citation type="submission" date="2024-05" db="EMBL/GenBank/DDBJ databases">
        <title>Genome sequencing and assembly of Indian major carp, Cirrhinus mrigala (Hamilton, 1822).</title>
        <authorList>
            <person name="Mohindra V."/>
            <person name="Chowdhury L.M."/>
            <person name="Lal K."/>
            <person name="Jena J.K."/>
        </authorList>
    </citation>
    <scope>NUCLEOTIDE SEQUENCE [LARGE SCALE GENOMIC DNA]</scope>
    <source>
        <strain evidence="2">CM1030</strain>
        <tissue evidence="2">Blood</tissue>
    </source>
</reference>
<dbReference type="Pfam" id="PF19088">
    <property type="entry name" value="TUTase"/>
    <property type="match status" value="1"/>
</dbReference>
<keyword evidence="3" id="KW-1185">Reference proteome</keyword>
<dbReference type="AlphaFoldDB" id="A0ABD0R1D4"/>
<feature type="non-terminal residue" evidence="2">
    <location>
        <position position="1"/>
    </location>
</feature>
<feature type="domain" description="Terminal uridylyltransferase 4/7 nucleotidyltransferase" evidence="1">
    <location>
        <begin position="3"/>
        <end position="51"/>
    </location>
</feature>
<name>A0ABD0R1D4_CIRMR</name>
<gene>
    <name evidence="2" type="ORF">M9458_010399</name>
</gene>